<dbReference type="GO" id="GO:0005737">
    <property type="term" value="C:cytoplasm"/>
    <property type="evidence" value="ECO:0007669"/>
    <property type="project" value="TreeGrafter"/>
</dbReference>
<reference evidence="4" key="1">
    <citation type="journal article" date="2014" name="Int. J. Syst. Evol. Microbiol.">
        <title>Complete genome sequence of Corynebacterium casei LMG S-19264T (=DSM 44701T), isolated from a smear-ripened cheese.</title>
        <authorList>
            <consortium name="US DOE Joint Genome Institute (JGI-PGF)"/>
            <person name="Walter F."/>
            <person name="Albersmeier A."/>
            <person name="Kalinowski J."/>
            <person name="Ruckert C."/>
        </authorList>
    </citation>
    <scope>NUCLEOTIDE SEQUENCE</scope>
    <source>
        <strain evidence="4">KCTC 32513</strain>
    </source>
</reference>
<dbReference type="PANTHER" id="PTHR11579:SF18">
    <property type="entry name" value="PROTEIN-L-ISOASPARTATE O-METHYLTRANSFERASE"/>
    <property type="match status" value="1"/>
</dbReference>
<sequence>MPQFDFDAARETMVESQIRPSDVTDLKLLAAFRRTPRERFVPASKMALAYGDTVLNYGDGRSLLLPRDFAKLVQAADIQSDEVVLDIACARGYSTTILSELAETVVGLETDDETVDRATALLTDLDVVNAAVVKGDLKRGAPEHGPFNVIIVGGAVPEVPQAWFGQLANGGRLAVIIKDGPVGRATIFTKSGNAIGDRVVFDAHAPFLSGFEPAHSFIF</sequence>
<organism evidence="4 5">
    <name type="scientific">Algimonas arctica</name>
    <dbReference type="NCBI Taxonomy" id="1479486"/>
    <lineage>
        <taxon>Bacteria</taxon>
        <taxon>Pseudomonadati</taxon>
        <taxon>Pseudomonadota</taxon>
        <taxon>Alphaproteobacteria</taxon>
        <taxon>Maricaulales</taxon>
        <taxon>Robiginitomaculaceae</taxon>
        <taxon>Algimonas</taxon>
    </lineage>
</organism>
<reference evidence="4" key="2">
    <citation type="submission" date="2020-09" db="EMBL/GenBank/DDBJ databases">
        <authorList>
            <person name="Sun Q."/>
            <person name="Kim S."/>
        </authorList>
    </citation>
    <scope>NUCLEOTIDE SEQUENCE</scope>
    <source>
        <strain evidence="4">KCTC 32513</strain>
    </source>
</reference>
<dbReference type="Pfam" id="PF01135">
    <property type="entry name" value="PCMT"/>
    <property type="match status" value="1"/>
</dbReference>
<evidence type="ECO:0000313" key="5">
    <source>
        <dbReference type="Proteomes" id="UP000634004"/>
    </source>
</evidence>
<comment type="similarity">
    <text evidence="1">Belongs to the methyltransferase superfamily. L-isoaspartyl/D-aspartyl protein methyltransferase family.</text>
</comment>
<accession>A0A8J3CT77</accession>
<evidence type="ECO:0000256" key="3">
    <source>
        <dbReference type="ARBA" id="ARBA00030757"/>
    </source>
</evidence>
<dbReference type="PANTHER" id="PTHR11579">
    <property type="entry name" value="PROTEIN-L-ISOASPARTATE O-METHYLTRANSFERASE"/>
    <property type="match status" value="1"/>
</dbReference>
<name>A0A8J3CT77_9PROT</name>
<dbReference type="AlphaFoldDB" id="A0A8J3CT77"/>
<dbReference type="Gene3D" id="3.40.50.150">
    <property type="entry name" value="Vaccinia Virus protein VP39"/>
    <property type="match status" value="1"/>
</dbReference>
<dbReference type="Proteomes" id="UP000634004">
    <property type="component" value="Unassembled WGS sequence"/>
</dbReference>
<protein>
    <recommendedName>
        <fullName evidence="2">Protein-L-isoaspartate O-methyltransferase</fullName>
    </recommendedName>
    <alternativeName>
        <fullName evidence="3">Protein L-isoaspartyl methyltransferase</fullName>
    </alternativeName>
</protein>
<evidence type="ECO:0000313" key="4">
    <source>
        <dbReference type="EMBL" id="GHB02505.1"/>
    </source>
</evidence>
<dbReference type="GO" id="GO:0004719">
    <property type="term" value="F:protein-L-isoaspartate (D-aspartate) O-methyltransferase activity"/>
    <property type="evidence" value="ECO:0007669"/>
    <property type="project" value="InterPro"/>
</dbReference>
<dbReference type="EMBL" id="BMZH01000014">
    <property type="protein sequence ID" value="GHB02505.1"/>
    <property type="molecule type" value="Genomic_DNA"/>
</dbReference>
<evidence type="ECO:0000256" key="1">
    <source>
        <dbReference type="ARBA" id="ARBA00005369"/>
    </source>
</evidence>
<evidence type="ECO:0000256" key="2">
    <source>
        <dbReference type="ARBA" id="ARBA00013346"/>
    </source>
</evidence>
<dbReference type="SUPFAM" id="SSF53335">
    <property type="entry name" value="S-adenosyl-L-methionine-dependent methyltransferases"/>
    <property type="match status" value="1"/>
</dbReference>
<proteinExistence type="inferred from homology"/>
<dbReference type="CDD" id="cd02440">
    <property type="entry name" value="AdoMet_MTases"/>
    <property type="match status" value="1"/>
</dbReference>
<gene>
    <name evidence="4" type="ORF">GCM10009069_26560</name>
</gene>
<keyword evidence="5" id="KW-1185">Reference proteome</keyword>
<dbReference type="InterPro" id="IPR000682">
    <property type="entry name" value="PCMT"/>
</dbReference>
<dbReference type="InterPro" id="IPR029063">
    <property type="entry name" value="SAM-dependent_MTases_sf"/>
</dbReference>
<comment type="caution">
    <text evidence="4">The sequence shown here is derived from an EMBL/GenBank/DDBJ whole genome shotgun (WGS) entry which is preliminary data.</text>
</comment>
<dbReference type="RefSeq" id="WP_189499247.1">
    <property type="nucleotide sequence ID" value="NZ_BMZH01000014.1"/>
</dbReference>